<accession>A0A1R3HNR4</accession>
<dbReference type="AlphaFoldDB" id="A0A1R3HNR4"/>
<evidence type="ECO:0000313" key="2">
    <source>
        <dbReference type="Proteomes" id="UP000187203"/>
    </source>
</evidence>
<comment type="caution">
    <text evidence="1">The sequence shown here is derived from an EMBL/GenBank/DDBJ whole genome shotgun (WGS) entry which is preliminary data.</text>
</comment>
<protein>
    <submittedName>
        <fullName evidence="1">Uncharacterized protein</fullName>
    </submittedName>
</protein>
<gene>
    <name evidence="1" type="ORF">COLO4_27964</name>
</gene>
<proteinExistence type="predicted"/>
<evidence type="ECO:0000313" key="1">
    <source>
        <dbReference type="EMBL" id="OMO71890.1"/>
    </source>
</evidence>
<dbReference type="Proteomes" id="UP000187203">
    <property type="component" value="Unassembled WGS sequence"/>
</dbReference>
<name>A0A1R3HNR4_9ROSI</name>
<sequence>MITPDTRQVDKRRGKEVKAELIAEEEERGLLLLKRVEKDGELGFDVGEEELGENQLIDVNVDREGESKRDKEEDGERHEMEGVGFEYAVGYVSNGPKIDF</sequence>
<reference evidence="2" key="1">
    <citation type="submission" date="2013-09" db="EMBL/GenBank/DDBJ databases">
        <title>Corchorus olitorius genome sequencing.</title>
        <authorList>
            <person name="Alam M."/>
            <person name="Haque M.S."/>
            <person name="Islam M.S."/>
            <person name="Emdad E.M."/>
            <person name="Islam M.M."/>
            <person name="Ahmed B."/>
            <person name="Halim A."/>
            <person name="Hossen Q.M.M."/>
            <person name="Hossain M.Z."/>
            <person name="Ahmed R."/>
            <person name="Khan M.M."/>
            <person name="Islam R."/>
            <person name="Rashid M.M."/>
            <person name="Khan S.A."/>
            <person name="Rahman M.S."/>
            <person name="Alam M."/>
            <person name="Yahiya A.S."/>
            <person name="Khan M.S."/>
            <person name="Azam M.S."/>
            <person name="Haque T."/>
            <person name="Lashkar M.Z.H."/>
            <person name="Akhand A.I."/>
            <person name="Morshed G."/>
            <person name="Roy S."/>
            <person name="Uddin K.S."/>
            <person name="Rabeya T."/>
            <person name="Hossain A.S."/>
            <person name="Chowdhury A."/>
            <person name="Snigdha A.R."/>
            <person name="Mortoza M.S."/>
            <person name="Matin S.A."/>
            <person name="Hoque S.M.E."/>
            <person name="Islam M.K."/>
            <person name="Roy D.K."/>
            <person name="Haider R."/>
            <person name="Moosa M.M."/>
            <person name="Elias S.M."/>
            <person name="Hasan A.M."/>
            <person name="Jahan S."/>
            <person name="Shafiuddin M."/>
            <person name="Mahmood N."/>
            <person name="Shommy N.S."/>
        </authorList>
    </citation>
    <scope>NUCLEOTIDE SEQUENCE [LARGE SCALE GENOMIC DNA]</scope>
    <source>
        <strain evidence="2">cv. O-4</strain>
    </source>
</reference>
<keyword evidence="2" id="KW-1185">Reference proteome</keyword>
<organism evidence="1 2">
    <name type="scientific">Corchorus olitorius</name>
    <dbReference type="NCBI Taxonomy" id="93759"/>
    <lineage>
        <taxon>Eukaryota</taxon>
        <taxon>Viridiplantae</taxon>
        <taxon>Streptophyta</taxon>
        <taxon>Embryophyta</taxon>
        <taxon>Tracheophyta</taxon>
        <taxon>Spermatophyta</taxon>
        <taxon>Magnoliopsida</taxon>
        <taxon>eudicotyledons</taxon>
        <taxon>Gunneridae</taxon>
        <taxon>Pentapetalae</taxon>
        <taxon>rosids</taxon>
        <taxon>malvids</taxon>
        <taxon>Malvales</taxon>
        <taxon>Malvaceae</taxon>
        <taxon>Grewioideae</taxon>
        <taxon>Apeibeae</taxon>
        <taxon>Corchorus</taxon>
    </lineage>
</organism>
<dbReference type="OrthoDB" id="10441054at2759"/>
<dbReference type="EMBL" id="AWUE01019719">
    <property type="protein sequence ID" value="OMO71890.1"/>
    <property type="molecule type" value="Genomic_DNA"/>
</dbReference>